<dbReference type="RefSeq" id="YP_010095159.1">
    <property type="nucleotide sequence ID" value="NC_055743.1"/>
</dbReference>
<dbReference type="InterPro" id="IPR012310">
    <property type="entry name" value="DNA_ligase_ATP-dep_cent"/>
</dbReference>
<evidence type="ECO:0000256" key="4">
    <source>
        <dbReference type="ARBA" id="ARBA00022763"/>
    </source>
</evidence>
<dbReference type="PANTHER" id="PTHR47810">
    <property type="entry name" value="DNA LIGASE"/>
    <property type="match status" value="1"/>
</dbReference>
<dbReference type="SUPFAM" id="SSF56091">
    <property type="entry name" value="DNA ligase/mRNA capping enzyme, catalytic domain"/>
    <property type="match status" value="1"/>
</dbReference>
<reference evidence="7" key="1">
    <citation type="submission" date="2018-03" db="EMBL/GenBank/DDBJ databases">
        <title>Phage therapy in agriculture - a green tech approach to combat plant pathogenic bacteria.</title>
        <authorList>
            <person name="Carstens A.B."/>
            <person name="Djurhuus A.M."/>
            <person name="Hansen L.H."/>
        </authorList>
    </citation>
    <scope>NUCLEOTIDE SEQUENCE [LARGE SCALE GENOMIC DNA]</scope>
</reference>
<dbReference type="Pfam" id="PF01068">
    <property type="entry name" value="DNA_ligase_A_M"/>
    <property type="match status" value="1"/>
</dbReference>
<accession>A0A2S1GLV5</accession>
<dbReference type="PANTHER" id="PTHR47810:SF1">
    <property type="entry name" value="DNA LIGASE B"/>
    <property type="match status" value="1"/>
</dbReference>
<dbReference type="GO" id="GO:0006281">
    <property type="term" value="P:DNA repair"/>
    <property type="evidence" value="ECO:0007669"/>
    <property type="project" value="UniProtKB-KW"/>
</dbReference>
<dbReference type="PROSITE" id="PS00333">
    <property type="entry name" value="DNA_LIGASE_A2"/>
    <property type="match status" value="1"/>
</dbReference>
<keyword evidence="8" id="KW-1185">Reference proteome</keyword>
<evidence type="ECO:0000256" key="1">
    <source>
        <dbReference type="ARBA" id="ARBA00007572"/>
    </source>
</evidence>
<keyword evidence="2 7" id="KW-0436">Ligase</keyword>
<keyword evidence="3" id="KW-0235">DNA replication</keyword>
<dbReference type="GO" id="GO:0006260">
    <property type="term" value="P:DNA replication"/>
    <property type="evidence" value="ECO:0007669"/>
    <property type="project" value="UniProtKB-KW"/>
</dbReference>
<organism evidence="7 8">
    <name type="scientific">Erwinia phage Cronus</name>
    <dbReference type="NCBI Taxonomy" id="2163633"/>
    <lineage>
        <taxon>Viruses</taxon>
        <taxon>Duplodnaviria</taxon>
        <taxon>Heunggongvirae</taxon>
        <taxon>Uroviricota</taxon>
        <taxon>Caudoviricetes</taxon>
        <taxon>Pantevenvirales</taxon>
        <taxon>Straboviridae</taxon>
        <taxon>Tevenvirinae</taxon>
        <taxon>Risoevirus</taxon>
        <taxon>Risoevirus cronus</taxon>
        <taxon>Roskildevirus cronus</taxon>
    </lineage>
</organism>
<feature type="domain" description="ATP-dependent DNA ligase family profile" evidence="6">
    <location>
        <begin position="135"/>
        <end position="363"/>
    </location>
</feature>
<sequence>MILDILNKVAATGSSKIKQQIIQDNKDNEVLKRVFKLAYSKRIMFGIKKFPQAGEVSQSFGMLTLEDGLDLLENTLATRKVTGNEAIKTLADFIADMKPADVEVIRRVIDRDLRIGAGSTIANKVWKNLIPAQPQMLANPYSEKNVSHIQFPAYAQLKADGARCFAEIKGDTVNDVKLLTRSGNEYQGLDLLKLELIKATETARAIHPDGILVDGELVWFPVEEQIEPSLDHLFGAEESEDVAEVMADNASRTASNGIMNKSLKGTISSTESQGVKFQVWDFVPLTAYQGYKSAHYQVRFDELRNAVQGLSRVILIENFLVKDINEARVIYAKYIEMGLEGIILKNINGIWEDKRSKNQVKFKEVISFDLECVDTYVHKKDPNKLGGVYLRSKCGRIRVKAGSGFKDTTHVKNDKDEWIRIPFDERDELDREYLWSIRDELIGVIFEGECNNWLTSEGRKEAYVSLFLPIIKKIRRDKTDANTFEEIFGVDFTQATGIK</sequence>
<dbReference type="GO" id="GO:0003910">
    <property type="term" value="F:DNA ligase (ATP) activity"/>
    <property type="evidence" value="ECO:0007669"/>
    <property type="project" value="InterPro"/>
</dbReference>
<proteinExistence type="inferred from homology"/>
<dbReference type="GeneID" id="65112793"/>
<dbReference type="Proteomes" id="UP000246316">
    <property type="component" value="Segment"/>
</dbReference>
<dbReference type="GO" id="GO:0006310">
    <property type="term" value="P:DNA recombination"/>
    <property type="evidence" value="ECO:0007669"/>
    <property type="project" value="InterPro"/>
</dbReference>
<dbReference type="Gene3D" id="3.30.470.30">
    <property type="entry name" value="DNA ligase/mRNA capping enzyme"/>
    <property type="match status" value="1"/>
</dbReference>
<evidence type="ECO:0000256" key="5">
    <source>
        <dbReference type="ARBA" id="ARBA00023204"/>
    </source>
</evidence>
<evidence type="ECO:0000313" key="7">
    <source>
        <dbReference type="EMBL" id="AWD90360.1"/>
    </source>
</evidence>
<protein>
    <submittedName>
        <fullName evidence="7">DNA ligase</fullName>
    </submittedName>
</protein>
<keyword evidence="5" id="KW-0234">DNA repair</keyword>
<comment type="similarity">
    <text evidence="1">Belongs to the ATP-dependent DNA ligase family.</text>
</comment>
<dbReference type="EMBL" id="MH059636">
    <property type="protein sequence ID" value="AWD90360.1"/>
    <property type="molecule type" value="Genomic_DNA"/>
</dbReference>
<dbReference type="InterPro" id="IPR050326">
    <property type="entry name" value="NAD_dep_DNA_ligaseB"/>
</dbReference>
<evidence type="ECO:0000256" key="2">
    <source>
        <dbReference type="ARBA" id="ARBA00022598"/>
    </source>
</evidence>
<dbReference type="InterPro" id="IPR016059">
    <property type="entry name" value="DNA_ligase_ATP-dep_CS"/>
</dbReference>
<evidence type="ECO:0000256" key="3">
    <source>
        <dbReference type="ARBA" id="ARBA00022705"/>
    </source>
</evidence>
<dbReference type="KEGG" id="vg:65112793"/>
<dbReference type="GO" id="GO:0005524">
    <property type="term" value="F:ATP binding"/>
    <property type="evidence" value="ECO:0007669"/>
    <property type="project" value="InterPro"/>
</dbReference>
<evidence type="ECO:0000313" key="8">
    <source>
        <dbReference type="Proteomes" id="UP000246316"/>
    </source>
</evidence>
<name>A0A2S1GLV5_9CAUD</name>
<evidence type="ECO:0000259" key="6">
    <source>
        <dbReference type="Pfam" id="PF01068"/>
    </source>
</evidence>
<keyword evidence="4" id="KW-0227">DNA damage</keyword>